<dbReference type="InterPro" id="IPR013783">
    <property type="entry name" value="Ig-like_fold"/>
</dbReference>
<dbReference type="PANTHER" id="PTHR21559:SF21">
    <property type="entry name" value="DYSTROGLYCAN 1"/>
    <property type="match status" value="1"/>
</dbReference>
<keyword evidence="1" id="KW-0472">Membrane</keyword>
<accession>A0AA35S205</accession>
<dbReference type="GO" id="GO:0002009">
    <property type="term" value="P:morphogenesis of an epithelium"/>
    <property type="evidence" value="ECO:0007669"/>
    <property type="project" value="TreeGrafter"/>
</dbReference>
<dbReference type="PANTHER" id="PTHR21559">
    <property type="entry name" value="DYSTROGLYCAN-RELATED"/>
    <property type="match status" value="1"/>
</dbReference>
<protein>
    <submittedName>
        <fullName evidence="3">Dystroglycan</fullName>
    </submittedName>
</protein>
<keyword evidence="1" id="KW-0812">Transmembrane</keyword>
<feature type="transmembrane region" description="Helical" evidence="1">
    <location>
        <begin position="259"/>
        <end position="285"/>
    </location>
</feature>
<dbReference type="Proteomes" id="UP001174909">
    <property type="component" value="Unassembled WGS sequence"/>
</dbReference>
<organism evidence="3 4">
    <name type="scientific">Geodia barretti</name>
    <name type="common">Barrett's horny sponge</name>
    <dbReference type="NCBI Taxonomy" id="519541"/>
    <lineage>
        <taxon>Eukaryota</taxon>
        <taxon>Metazoa</taxon>
        <taxon>Porifera</taxon>
        <taxon>Demospongiae</taxon>
        <taxon>Heteroscleromorpha</taxon>
        <taxon>Tetractinellida</taxon>
        <taxon>Astrophorina</taxon>
        <taxon>Geodiidae</taxon>
        <taxon>Geodia</taxon>
    </lineage>
</organism>
<dbReference type="Gene3D" id="2.60.40.10">
    <property type="entry name" value="Immunoglobulins"/>
    <property type="match status" value="1"/>
</dbReference>
<sequence length="396" mass="45015">MLLNPIGTLIANRGQIFRFAVPEDTFYDLESGSASSLSLTLLNYRGDPLPNTTWVQINGGNIEGLPLSLEITNEAITDHLFILQAQDNVGNSAHDFVTIRVFPLGPFSSLFTVLFENDFEMLNQNITQKINLVERLSSSAISSRVVEKRQLEPSPQDYNPEEIFIREIFDTSPLSVSYKNLTIPDLDCTEFYNWIQNIYNFTGNEYTLRFLQAMAPDFHPTPTPTIEGICRLTTSNIPPIVGKEIEIDISDTDISHRTILLGTLAPAACVALCCLLIGLCALCMYRRRRSERKYCTSRRLYLNRRPIVLEGEADFPDRRGRPVILENELALQGDSDEEESYLMCPVTYPSFHLLKANERDLLDFRLYPLQTTASHLYTHTDNSMTTPTMHHNIMDF</sequence>
<evidence type="ECO:0000256" key="1">
    <source>
        <dbReference type="SAM" id="Phobius"/>
    </source>
</evidence>
<proteinExistence type="predicted"/>
<evidence type="ECO:0000313" key="3">
    <source>
        <dbReference type="EMBL" id="CAI8020436.1"/>
    </source>
</evidence>
<dbReference type="InterPro" id="IPR015919">
    <property type="entry name" value="Cadherin-like_sf"/>
</dbReference>
<keyword evidence="1" id="KW-1133">Transmembrane helix</keyword>
<comment type="caution">
    <text evidence="3">The sequence shown here is derived from an EMBL/GenBank/DDBJ whole genome shotgun (WGS) entry which is preliminary data.</text>
</comment>
<keyword evidence="4" id="KW-1185">Reference proteome</keyword>
<evidence type="ECO:0000259" key="2">
    <source>
        <dbReference type="Pfam" id="PF05454"/>
    </source>
</evidence>
<dbReference type="EMBL" id="CASHTH010001828">
    <property type="protein sequence ID" value="CAI8020436.1"/>
    <property type="molecule type" value="Genomic_DNA"/>
</dbReference>
<evidence type="ECO:0000313" key="4">
    <source>
        <dbReference type="Proteomes" id="UP001174909"/>
    </source>
</evidence>
<dbReference type="GO" id="GO:0016011">
    <property type="term" value="C:dystroglycan complex"/>
    <property type="evidence" value="ECO:0007669"/>
    <property type="project" value="TreeGrafter"/>
</dbReference>
<dbReference type="GO" id="GO:0005509">
    <property type="term" value="F:calcium ion binding"/>
    <property type="evidence" value="ECO:0007669"/>
    <property type="project" value="InterPro"/>
</dbReference>
<dbReference type="Pfam" id="PF05454">
    <property type="entry name" value="DAG1"/>
    <property type="match status" value="1"/>
</dbReference>
<dbReference type="SUPFAM" id="SSF49313">
    <property type="entry name" value="Cadherin-like"/>
    <property type="match status" value="1"/>
</dbReference>
<dbReference type="InterPro" id="IPR008465">
    <property type="entry name" value="DAG1_C"/>
</dbReference>
<feature type="domain" description="Dystroglycan C-terminal" evidence="2">
    <location>
        <begin position="110"/>
        <end position="328"/>
    </location>
</feature>
<gene>
    <name evidence="3" type="ORF">GBAR_LOCUS12224</name>
</gene>
<reference evidence="3" key="1">
    <citation type="submission" date="2023-03" db="EMBL/GenBank/DDBJ databases">
        <authorList>
            <person name="Steffen K."/>
            <person name="Cardenas P."/>
        </authorList>
    </citation>
    <scope>NUCLEOTIDE SEQUENCE</scope>
</reference>
<dbReference type="AlphaFoldDB" id="A0AA35S205"/>
<name>A0AA35S205_GEOBA</name>
<dbReference type="GO" id="GO:0043236">
    <property type="term" value="F:laminin binding"/>
    <property type="evidence" value="ECO:0007669"/>
    <property type="project" value="TreeGrafter"/>
</dbReference>